<dbReference type="GO" id="GO:0005524">
    <property type="term" value="F:ATP binding"/>
    <property type="evidence" value="ECO:0007669"/>
    <property type="project" value="UniProtKB-UniRule"/>
</dbReference>
<dbReference type="PANTHER" id="PTHR11909">
    <property type="entry name" value="CASEIN KINASE-RELATED"/>
    <property type="match status" value="1"/>
</dbReference>
<dbReference type="InterPro" id="IPR017441">
    <property type="entry name" value="Protein_kinase_ATP_BS"/>
</dbReference>
<reference evidence="4" key="1">
    <citation type="submission" date="2017-02" db="UniProtKB">
        <authorList>
            <consortium name="WormBaseParasite"/>
        </authorList>
    </citation>
    <scope>IDENTIFICATION</scope>
</reference>
<dbReference type="GO" id="GO:0004672">
    <property type="term" value="F:protein kinase activity"/>
    <property type="evidence" value="ECO:0007669"/>
    <property type="project" value="InterPro"/>
</dbReference>
<proteinExistence type="predicted"/>
<protein>
    <submittedName>
        <fullName evidence="4">Protein kinase domain-containing protein</fullName>
    </submittedName>
</protein>
<dbReference type="InterPro" id="IPR011009">
    <property type="entry name" value="Kinase-like_dom_sf"/>
</dbReference>
<dbReference type="STRING" id="131310.A0A0N4Z491"/>
<organism evidence="3 4">
    <name type="scientific">Parastrongyloides trichosuri</name>
    <name type="common">Possum-specific nematode worm</name>
    <dbReference type="NCBI Taxonomy" id="131310"/>
    <lineage>
        <taxon>Eukaryota</taxon>
        <taxon>Metazoa</taxon>
        <taxon>Ecdysozoa</taxon>
        <taxon>Nematoda</taxon>
        <taxon>Chromadorea</taxon>
        <taxon>Rhabditida</taxon>
        <taxon>Tylenchina</taxon>
        <taxon>Panagrolaimomorpha</taxon>
        <taxon>Strongyloidoidea</taxon>
        <taxon>Strongyloididae</taxon>
        <taxon>Parastrongyloides</taxon>
    </lineage>
</organism>
<dbReference type="SUPFAM" id="SSF56112">
    <property type="entry name" value="Protein kinase-like (PK-like)"/>
    <property type="match status" value="1"/>
</dbReference>
<evidence type="ECO:0000313" key="4">
    <source>
        <dbReference type="WBParaSite" id="PTRK_0000181100.1"/>
    </source>
</evidence>
<sequence>MDLSNEVNLICPTGNFQEDIKIKRTVDTKIGIYTIDKLIGEGGYGSVYSVTSIKENKKYAMKIEKQTRDRRSPKLKMEVMILKKLLTINRPRPHFVKMYDRCKKNDYFLIVMDLLGPNLFDLKKRSKNFTFSESTAFNVAIQCLESLEDLHKFNYIHRDIKPANFAVGIGDDNGIVYLIDFGLARYILNGEGSLKTPREACKFKGTIRYASLSTHKGLESGTKDDVEAWIYMFIEFLPQVQLPWMTVCRLNDIMKKKQMIRKEWGRVFNSTRFDKLRLLLDYVDSLTYANKVDYNYIYGVINGIASDNNIDLSKPLDWTVKKT</sequence>
<dbReference type="PROSITE" id="PS50011">
    <property type="entry name" value="PROTEIN_KINASE_DOM"/>
    <property type="match status" value="1"/>
</dbReference>
<feature type="domain" description="Protein kinase" evidence="2">
    <location>
        <begin position="33"/>
        <end position="323"/>
    </location>
</feature>
<dbReference type="AlphaFoldDB" id="A0A0N4Z491"/>
<evidence type="ECO:0000256" key="1">
    <source>
        <dbReference type="PROSITE-ProRule" id="PRU10141"/>
    </source>
</evidence>
<evidence type="ECO:0000313" key="3">
    <source>
        <dbReference type="Proteomes" id="UP000038045"/>
    </source>
</evidence>
<dbReference type="Proteomes" id="UP000038045">
    <property type="component" value="Unplaced"/>
</dbReference>
<dbReference type="WBParaSite" id="PTRK_0000181100.1">
    <property type="protein sequence ID" value="PTRK_0000181100.1"/>
    <property type="gene ID" value="PTRK_0000181100"/>
</dbReference>
<dbReference type="InterPro" id="IPR000719">
    <property type="entry name" value="Prot_kinase_dom"/>
</dbReference>
<keyword evidence="3" id="KW-1185">Reference proteome</keyword>
<evidence type="ECO:0000259" key="2">
    <source>
        <dbReference type="PROSITE" id="PS50011"/>
    </source>
</evidence>
<accession>A0A0N4Z491</accession>
<dbReference type="Pfam" id="PF00069">
    <property type="entry name" value="Pkinase"/>
    <property type="match status" value="1"/>
</dbReference>
<dbReference type="Gene3D" id="1.10.510.10">
    <property type="entry name" value="Transferase(Phosphotransferase) domain 1"/>
    <property type="match status" value="1"/>
</dbReference>
<keyword evidence="1" id="KW-0067">ATP-binding</keyword>
<feature type="binding site" evidence="1">
    <location>
        <position position="62"/>
    </location>
    <ligand>
        <name>ATP</name>
        <dbReference type="ChEBI" id="CHEBI:30616"/>
    </ligand>
</feature>
<dbReference type="PROSITE" id="PS00107">
    <property type="entry name" value="PROTEIN_KINASE_ATP"/>
    <property type="match status" value="1"/>
</dbReference>
<keyword evidence="1" id="KW-0547">Nucleotide-binding</keyword>
<name>A0A0N4Z491_PARTI</name>
<dbReference type="SMART" id="SM00220">
    <property type="entry name" value="S_TKc"/>
    <property type="match status" value="1"/>
</dbReference>
<dbReference type="InterPro" id="IPR050235">
    <property type="entry name" value="CK1_Ser-Thr_kinase"/>
</dbReference>